<dbReference type="PANTHER" id="PTHR46528:SF1">
    <property type="entry name" value="PROTEIN SON"/>
    <property type="match status" value="1"/>
</dbReference>
<dbReference type="PANTHER" id="PTHR46528">
    <property type="entry name" value="PROTEIN SON"/>
    <property type="match status" value="1"/>
</dbReference>
<dbReference type="GO" id="GO:0003723">
    <property type="term" value="F:RNA binding"/>
    <property type="evidence" value="ECO:0007669"/>
    <property type="project" value="UniProtKB-UniRule"/>
</dbReference>
<dbReference type="GO" id="GO:0048024">
    <property type="term" value="P:regulation of mRNA splicing, via spliceosome"/>
    <property type="evidence" value="ECO:0007669"/>
    <property type="project" value="TreeGrafter"/>
</dbReference>
<dbReference type="GO" id="GO:0051726">
    <property type="term" value="P:regulation of cell cycle"/>
    <property type="evidence" value="ECO:0007669"/>
    <property type="project" value="InterPro"/>
</dbReference>
<dbReference type="OrthoDB" id="10034966at2759"/>
<dbReference type="InterPro" id="IPR032922">
    <property type="entry name" value="SON"/>
</dbReference>
<dbReference type="SMART" id="SM00358">
    <property type="entry name" value="DSRM"/>
    <property type="match status" value="1"/>
</dbReference>
<evidence type="ECO:0000259" key="2">
    <source>
        <dbReference type="PROSITE" id="PS50137"/>
    </source>
</evidence>
<organism evidence="3 4">
    <name type="scientific">Dissostichus mawsoni</name>
    <name type="common">Antarctic cod</name>
    <dbReference type="NCBI Taxonomy" id="36200"/>
    <lineage>
        <taxon>Eukaryota</taxon>
        <taxon>Metazoa</taxon>
        <taxon>Chordata</taxon>
        <taxon>Craniata</taxon>
        <taxon>Vertebrata</taxon>
        <taxon>Euteleostomi</taxon>
        <taxon>Actinopterygii</taxon>
        <taxon>Neopterygii</taxon>
        <taxon>Teleostei</taxon>
        <taxon>Neoteleostei</taxon>
        <taxon>Acanthomorphata</taxon>
        <taxon>Eupercaria</taxon>
        <taxon>Perciformes</taxon>
        <taxon>Notothenioidei</taxon>
        <taxon>Nototheniidae</taxon>
        <taxon>Dissostichus</taxon>
    </lineage>
</organism>
<reference evidence="3 4" key="1">
    <citation type="submission" date="2020-03" db="EMBL/GenBank/DDBJ databases">
        <title>Dissostichus mawsoni Genome sequencing and assembly.</title>
        <authorList>
            <person name="Park H."/>
        </authorList>
    </citation>
    <scope>NUCLEOTIDE SEQUENCE [LARGE SCALE GENOMIC DNA]</scope>
    <source>
        <strain evidence="3">DM0001</strain>
        <tissue evidence="3">Muscle</tissue>
    </source>
</reference>
<dbReference type="Pfam" id="PF00035">
    <property type="entry name" value="dsrm"/>
    <property type="match status" value="1"/>
</dbReference>
<dbReference type="Gene3D" id="3.30.160.20">
    <property type="match status" value="1"/>
</dbReference>
<feature type="domain" description="DRBM" evidence="2">
    <location>
        <begin position="1"/>
        <end position="56"/>
    </location>
</feature>
<dbReference type="Proteomes" id="UP000518266">
    <property type="component" value="Unassembled WGS sequence"/>
</dbReference>
<dbReference type="EMBL" id="JAAKFY010000005">
    <property type="protein sequence ID" value="KAF3857497.1"/>
    <property type="molecule type" value="Genomic_DNA"/>
</dbReference>
<accession>A0A7J5Z9X6</accession>
<protein>
    <recommendedName>
        <fullName evidence="2">DRBM domain-containing protein</fullName>
    </recommendedName>
</protein>
<evidence type="ECO:0000313" key="4">
    <source>
        <dbReference type="Proteomes" id="UP000518266"/>
    </source>
</evidence>
<dbReference type="SUPFAM" id="SSF54768">
    <property type="entry name" value="dsRNA-binding domain-like"/>
    <property type="match status" value="1"/>
</dbReference>
<dbReference type="PROSITE" id="PS50137">
    <property type="entry name" value="DS_RBD"/>
    <property type="match status" value="1"/>
</dbReference>
<dbReference type="AlphaFoldDB" id="A0A7J5Z9X6"/>
<keyword evidence="1" id="KW-0694">RNA-binding</keyword>
<name>A0A7J5Z9X6_DISMA</name>
<dbReference type="InterPro" id="IPR014720">
    <property type="entry name" value="dsRBD_dom"/>
</dbReference>
<dbReference type="CDD" id="cd19870">
    <property type="entry name" value="DSRM_SON-like"/>
    <property type="match status" value="1"/>
</dbReference>
<sequence>MQPDFVMVHHSGPDHRKNFLFKVTVNGVDYQPQTASPNKKHAKAMAATVALQALGEEATQLRHHLQRFLNGGVSAPWGAFVEPRGALGTNTGCHNFACVVSLLSHINKAHGRSPDFRVVCGINGCTEEYRVFNSFYYHIRRRHALYFENGSPPSGLMTTASEPSRVGLEHFDMPIFSGCATATRGMQRTNSQVSTCVPSQQEQQLEEFPIQPPDQRSVNDIVSGVQQYEAALLDTLRDKMKRVFERHSGSTAQLQEEALATFDHFQDPFTLMATTYMQDSTSVVLMLY</sequence>
<proteinExistence type="predicted"/>
<comment type="caution">
    <text evidence="3">The sequence shown here is derived from an EMBL/GenBank/DDBJ whole genome shotgun (WGS) entry which is preliminary data.</text>
</comment>
<gene>
    <name evidence="3" type="ORF">F7725_009356</name>
</gene>
<keyword evidence="4" id="KW-1185">Reference proteome</keyword>
<evidence type="ECO:0000313" key="3">
    <source>
        <dbReference type="EMBL" id="KAF3857497.1"/>
    </source>
</evidence>
<evidence type="ECO:0000256" key="1">
    <source>
        <dbReference type="PROSITE-ProRule" id="PRU00266"/>
    </source>
</evidence>